<dbReference type="InterPro" id="IPR038056">
    <property type="entry name" value="YjbR-like_sf"/>
</dbReference>
<sequence length="115" mass="12779">MDGDGALAYALSLPGAWADNPFHEDRQLAKVGPKIFCFPGALDDRPAISVKNTAEAVAELKQRLPDHAGIAPYLNKRLWVRVLLDGLDDDEVYELIEDSYDLVVATLPKHLRPQR</sequence>
<proteinExistence type="predicted"/>
<dbReference type="Proteomes" id="UP001183176">
    <property type="component" value="Unassembled WGS sequence"/>
</dbReference>
<accession>A0ABU2JA51</accession>
<reference evidence="2" key="1">
    <citation type="submission" date="2023-07" db="EMBL/GenBank/DDBJ databases">
        <title>30 novel species of actinomycetes from the DSMZ collection.</title>
        <authorList>
            <person name="Nouioui I."/>
        </authorList>
    </citation>
    <scope>NUCLEOTIDE SEQUENCE [LARGE SCALE GENOMIC DNA]</scope>
    <source>
        <strain evidence="2">DSM 44399</strain>
    </source>
</reference>
<gene>
    <name evidence="1" type="ORF">RM423_10705</name>
</gene>
<dbReference type="PANTHER" id="PTHR35145">
    <property type="entry name" value="CYTOPLASMIC PROTEIN-RELATED"/>
    <property type="match status" value="1"/>
</dbReference>
<evidence type="ECO:0000313" key="2">
    <source>
        <dbReference type="Proteomes" id="UP001183176"/>
    </source>
</evidence>
<evidence type="ECO:0000313" key="1">
    <source>
        <dbReference type="EMBL" id="MDT0261867.1"/>
    </source>
</evidence>
<name>A0ABU2JA51_9ACTN</name>
<keyword evidence="2" id="KW-1185">Reference proteome</keyword>
<comment type="caution">
    <text evidence="1">The sequence shown here is derived from an EMBL/GenBank/DDBJ whole genome shotgun (WGS) entry which is preliminary data.</text>
</comment>
<dbReference type="GO" id="GO:0003677">
    <property type="term" value="F:DNA binding"/>
    <property type="evidence" value="ECO:0007669"/>
    <property type="project" value="UniProtKB-KW"/>
</dbReference>
<dbReference type="EMBL" id="JAVREH010000011">
    <property type="protein sequence ID" value="MDT0261867.1"/>
    <property type="molecule type" value="Genomic_DNA"/>
</dbReference>
<dbReference type="SUPFAM" id="SSF142906">
    <property type="entry name" value="YjbR-like"/>
    <property type="match status" value="1"/>
</dbReference>
<dbReference type="InterPro" id="IPR058532">
    <property type="entry name" value="YjbR/MT2646/Rv2570-like"/>
</dbReference>
<organism evidence="1 2">
    <name type="scientific">Jatrophihabitans lederbergiae</name>
    <dbReference type="NCBI Taxonomy" id="3075547"/>
    <lineage>
        <taxon>Bacteria</taxon>
        <taxon>Bacillati</taxon>
        <taxon>Actinomycetota</taxon>
        <taxon>Actinomycetes</taxon>
        <taxon>Jatrophihabitantales</taxon>
        <taxon>Jatrophihabitantaceae</taxon>
        <taxon>Jatrophihabitans</taxon>
    </lineage>
</organism>
<dbReference type="Gene3D" id="3.90.1150.30">
    <property type="match status" value="1"/>
</dbReference>
<protein>
    <submittedName>
        <fullName evidence="1">MmcQ/YjbR family DNA-binding protein</fullName>
    </submittedName>
</protein>
<keyword evidence="1" id="KW-0238">DNA-binding</keyword>
<dbReference type="RefSeq" id="WP_311423019.1">
    <property type="nucleotide sequence ID" value="NZ_JAVREH010000011.1"/>
</dbReference>
<dbReference type="InterPro" id="IPR007351">
    <property type="entry name" value="YjbR"/>
</dbReference>
<dbReference type="PANTHER" id="PTHR35145:SF1">
    <property type="entry name" value="CYTOPLASMIC PROTEIN"/>
    <property type="match status" value="1"/>
</dbReference>
<dbReference type="Pfam" id="PF04237">
    <property type="entry name" value="YjbR"/>
    <property type="match status" value="1"/>
</dbReference>